<dbReference type="InterPro" id="IPR006641">
    <property type="entry name" value="YqgF/RNaseH-like_dom"/>
</dbReference>
<dbReference type="GO" id="GO:0005829">
    <property type="term" value="C:cytosol"/>
    <property type="evidence" value="ECO:0007669"/>
    <property type="project" value="TreeGrafter"/>
</dbReference>
<dbReference type="GO" id="GO:0000967">
    <property type="term" value="P:rRNA 5'-end processing"/>
    <property type="evidence" value="ECO:0007669"/>
    <property type="project" value="UniProtKB-UniRule"/>
</dbReference>
<comment type="function">
    <text evidence="5">Could be a nuclease involved in processing of the 5'-end of pre-16S rRNA.</text>
</comment>
<evidence type="ECO:0000256" key="1">
    <source>
        <dbReference type="ARBA" id="ARBA00022490"/>
    </source>
</evidence>
<dbReference type="KEGG" id="xfs:D934_05900"/>
<dbReference type="CDD" id="cd16964">
    <property type="entry name" value="YqgF"/>
    <property type="match status" value="1"/>
</dbReference>
<comment type="similarity">
    <text evidence="5">Belongs to the YqgF HJR family.</text>
</comment>
<evidence type="ECO:0000256" key="2">
    <source>
        <dbReference type="ARBA" id="ARBA00022517"/>
    </source>
</evidence>
<dbReference type="SMART" id="SM00732">
    <property type="entry name" value="YqgFc"/>
    <property type="match status" value="1"/>
</dbReference>
<dbReference type="Proteomes" id="UP000027215">
    <property type="component" value="Chromosome"/>
</dbReference>
<dbReference type="SUPFAM" id="SSF53098">
    <property type="entry name" value="Ribonuclease H-like"/>
    <property type="match status" value="1"/>
</dbReference>
<evidence type="ECO:0000259" key="6">
    <source>
        <dbReference type="SMART" id="SM00732"/>
    </source>
</evidence>
<evidence type="ECO:0000256" key="5">
    <source>
        <dbReference type="HAMAP-Rule" id="MF_00651"/>
    </source>
</evidence>
<gene>
    <name evidence="7" type="ORF">D934_05900</name>
</gene>
<keyword evidence="4 5" id="KW-0378">Hydrolase</keyword>
<protein>
    <recommendedName>
        <fullName evidence="5">Putative pre-16S rRNA nuclease</fullName>
        <ecNumber evidence="5">3.1.-.-</ecNumber>
    </recommendedName>
</protein>
<name>A0A060GZM5_XYLFS</name>
<sequence length="155" mass="16663">MPEASSPFPDGIVLGFDVGTRRIGVAVGSAWGAGARAVAVIDVHGVAVDWNALDRVKRNWLPVGLVVGDPLTLEGHDQPIRKQAHAFACQLRERYRLPVVLVDERSSSVEAASRFAGARAAGYKRRRDADTLDAIAAAVILERWLADPMQATSLP</sequence>
<dbReference type="Gene3D" id="3.30.420.140">
    <property type="entry name" value="YqgF/RNase H-like domain"/>
    <property type="match status" value="1"/>
</dbReference>
<comment type="subcellular location">
    <subcellularLocation>
        <location evidence="5">Cytoplasm</location>
    </subcellularLocation>
</comment>
<proteinExistence type="inferred from homology"/>
<evidence type="ECO:0000313" key="7">
    <source>
        <dbReference type="EMBL" id="AIC09904.1"/>
    </source>
</evidence>
<evidence type="ECO:0000256" key="4">
    <source>
        <dbReference type="ARBA" id="ARBA00022801"/>
    </source>
</evidence>
<dbReference type="RefSeq" id="WP_004083417.1">
    <property type="nucleotide sequence ID" value="NZ_CP006696.1"/>
</dbReference>
<reference evidence="7 8" key="1">
    <citation type="submission" date="2013-08" db="EMBL/GenBank/DDBJ databases">
        <authorList>
            <person name="Stouthamer R."/>
            <person name="Nunney L."/>
        </authorList>
    </citation>
    <scope>NUCLEOTIDE SEQUENCE [LARGE SCALE GENOMIC DNA]</scope>
    <source>
        <strain evidence="8">ann-1</strain>
    </source>
</reference>
<keyword evidence="3 5" id="KW-0540">Nuclease</keyword>
<evidence type="ECO:0000256" key="3">
    <source>
        <dbReference type="ARBA" id="ARBA00022722"/>
    </source>
</evidence>
<feature type="domain" description="YqgF/RNase H-like" evidence="6">
    <location>
        <begin position="11"/>
        <end position="111"/>
    </location>
</feature>
<dbReference type="NCBIfam" id="TIGR00250">
    <property type="entry name" value="RNAse_H_YqgF"/>
    <property type="match status" value="1"/>
</dbReference>
<dbReference type="EC" id="3.1.-.-" evidence="5"/>
<dbReference type="InterPro" id="IPR012337">
    <property type="entry name" value="RNaseH-like_sf"/>
</dbReference>
<dbReference type="Pfam" id="PF03652">
    <property type="entry name" value="RuvX"/>
    <property type="match status" value="1"/>
</dbReference>
<keyword evidence="2 5" id="KW-0690">Ribosome biogenesis</keyword>
<keyword evidence="1 5" id="KW-0963">Cytoplasm</keyword>
<dbReference type="SMR" id="A0A060GZM5"/>
<dbReference type="InterPro" id="IPR005227">
    <property type="entry name" value="YqgF"/>
</dbReference>
<dbReference type="HOGENOM" id="CLU_098240_3_2_6"/>
<evidence type="ECO:0000313" key="8">
    <source>
        <dbReference type="Proteomes" id="UP000027215"/>
    </source>
</evidence>
<dbReference type="PANTHER" id="PTHR33317">
    <property type="entry name" value="POLYNUCLEOTIDYL TRANSFERASE, RIBONUCLEASE H-LIKE SUPERFAMILY PROTEIN"/>
    <property type="match status" value="1"/>
</dbReference>
<organism evidence="7 8">
    <name type="scientific">Xylella fastidiosa subsp. sandyi Ann-1</name>
    <dbReference type="NCBI Taxonomy" id="155920"/>
    <lineage>
        <taxon>Bacteria</taxon>
        <taxon>Pseudomonadati</taxon>
        <taxon>Pseudomonadota</taxon>
        <taxon>Gammaproteobacteria</taxon>
        <taxon>Lysobacterales</taxon>
        <taxon>Lysobacteraceae</taxon>
        <taxon>Xylella</taxon>
    </lineage>
</organism>
<dbReference type="PATRIC" id="fig|155920.8.peg.1381"/>
<dbReference type="HAMAP" id="MF_00651">
    <property type="entry name" value="Nuclease_YqgF"/>
    <property type="match status" value="1"/>
</dbReference>
<accession>A0A060GZM5</accession>
<dbReference type="InterPro" id="IPR037027">
    <property type="entry name" value="YqgF/RNaseH-like_dom_sf"/>
</dbReference>
<dbReference type="PANTHER" id="PTHR33317:SF4">
    <property type="entry name" value="POLYNUCLEOTIDYL TRANSFERASE, RIBONUCLEASE H-LIKE SUPERFAMILY PROTEIN"/>
    <property type="match status" value="1"/>
</dbReference>
<dbReference type="GO" id="GO:0004518">
    <property type="term" value="F:nuclease activity"/>
    <property type="evidence" value="ECO:0007669"/>
    <property type="project" value="UniProtKB-KW"/>
</dbReference>
<dbReference type="AlphaFoldDB" id="A0A060GZM5"/>
<dbReference type="GO" id="GO:0016788">
    <property type="term" value="F:hydrolase activity, acting on ester bonds"/>
    <property type="evidence" value="ECO:0007669"/>
    <property type="project" value="UniProtKB-UniRule"/>
</dbReference>
<dbReference type="EMBL" id="CP006696">
    <property type="protein sequence ID" value="AIC09904.1"/>
    <property type="molecule type" value="Genomic_DNA"/>
</dbReference>